<dbReference type="InterPro" id="IPR036390">
    <property type="entry name" value="WH_DNA-bd_sf"/>
</dbReference>
<dbReference type="STRING" id="1185652.USDA257_c49110"/>
<dbReference type="KEGG" id="sfd:USDA257_c49110"/>
<dbReference type="FunFam" id="1.10.10.10:FF:000001">
    <property type="entry name" value="LysR family transcriptional regulator"/>
    <property type="match status" value="1"/>
</dbReference>
<evidence type="ECO:0000256" key="4">
    <source>
        <dbReference type="ARBA" id="ARBA00023163"/>
    </source>
</evidence>
<dbReference type="Gene3D" id="1.10.10.10">
    <property type="entry name" value="Winged helix-like DNA-binding domain superfamily/Winged helix DNA-binding domain"/>
    <property type="match status" value="1"/>
</dbReference>
<dbReference type="GO" id="GO:0003677">
    <property type="term" value="F:DNA binding"/>
    <property type="evidence" value="ECO:0007669"/>
    <property type="project" value="UniProtKB-KW"/>
</dbReference>
<dbReference type="Pfam" id="PF00126">
    <property type="entry name" value="HTH_1"/>
    <property type="match status" value="1"/>
</dbReference>
<keyword evidence="2" id="KW-0805">Transcription regulation</keyword>
<evidence type="ECO:0000259" key="5">
    <source>
        <dbReference type="PROSITE" id="PS50931"/>
    </source>
</evidence>
<dbReference type="EMBL" id="CP003563">
    <property type="protein sequence ID" value="AFL53446.1"/>
    <property type="molecule type" value="Genomic_DNA"/>
</dbReference>
<dbReference type="Gene3D" id="3.40.190.290">
    <property type="match status" value="1"/>
</dbReference>
<name>I3XC40_SINF2</name>
<dbReference type="InterPro" id="IPR058163">
    <property type="entry name" value="LysR-type_TF_proteobact-type"/>
</dbReference>
<proteinExistence type="inferred from homology"/>
<keyword evidence="4" id="KW-0804">Transcription</keyword>
<dbReference type="InterPro" id="IPR000847">
    <property type="entry name" value="LysR_HTH_N"/>
</dbReference>
<dbReference type="PROSITE" id="PS50931">
    <property type="entry name" value="HTH_LYSR"/>
    <property type="match status" value="1"/>
</dbReference>
<organism evidence="6 7">
    <name type="scientific">Sinorhizobium fredii (strain USDA 257)</name>
    <dbReference type="NCBI Taxonomy" id="1185652"/>
    <lineage>
        <taxon>Bacteria</taxon>
        <taxon>Pseudomonadati</taxon>
        <taxon>Pseudomonadota</taxon>
        <taxon>Alphaproteobacteria</taxon>
        <taxon>Hyphomicrobiales</taxon>
        <taxon>Rhizobiaceae</taxon>
        <taxon>Sinorhizobium/Ensifer group</taxon>
        <taxon>Sinorhizobium</taxon>
    </lineage>
</organism>
<dbReference type="InterPro" id="IPR036388">
    <property type="entry name" value="WH-like_DNA-bd_sf"/>
</dbReference>
<sequence length="300" mass="33292">MMEHLNGISVFVEAAEAGGFSTAAERLNLSRSAVGKAIARLEQRLGVRLFHRTTRAQSLTEEGQLFYESCQKALGEIRTAEALLESGRQEIRGRLRISMPVLFGRQCVAPLFRDLLRRHPHLELDLSFNDRVIELLDEGFDLAIRNGSLGNDAGLMTRAVAEQRMTVCASPAYLAARGGPQTVAELAAHDAVVYCRGGQQRSWSFPVEGRTAETILPKTRLRLDDLSAIADAAAEGLGLAWLPCWLVRERVQRGELIRVLTDRPGLVFKVYAVWPRTRLPLPKLRLAIDTLSTGLPRIME</sequence>
<reference evidence="6 7" key="1">
    <citation type="journal article" date="2012" name="J. Bacteriol.">
        <title>Complete genome sequence of the broad-host-range strain Sinorhizobium fredii USDA257.</title>
        <authorList>
            <person name="Schuldes J."/>
            <person name="Rodriguez Orbegoso M."/>
            <person name="Schmeisser C."/>
            <person name="Krishnan H.B."/>
            <person name="Daniel R."/>
            <person name="Streit W.R."/>
        </authorList>
    </citation>
    <scope>NUCLEOTIDE SEQUENCE [LARGE SCALE GENOMIC DNA]</scope>
    <source>
        <strain evidence="6 7">USDA 257</strain>
    </source>
</reference>
<keyword evidence="3" id="KW-0238">DNA-binding</keyword>
<dbReference type="AlphaFoldDB" id="I3XC40"/>
<dbReference type="PATRIC" id="fig|1185652.3.peg.5091"/>
<gene>
    <name evidence="6" type="ORF">USDA257_c49110</name>
</gene>
<dbReference type="Pfam" id="PF03466">
    <property type="entry name" value="LysR_substrate"/>
    <property type="match status" value="1"/>
</dbReference>
<dbReference type="SUPFAM" id="SSF53850">
    <property type="entry name" value="Periplasmic binding protein-like II"/>
    <property type="match status" value="1"/>
</dbReference>
<dbReference type="CDD" id="cd08475">
    <property type="entry name" value="PBP2_CrgA_like_6"/>
    <property type="match status" value="1"/>
</dbReference>
<evidence type="ECO:0000313" key="7">
    <source>
        <dbReference type="Proteomes" id="UP000006180"/>
    </source>
</evidence>
<dbReference type="GO" id="GO:0003700">
    <property type="term" value="F:DNA-binding transcription factor activity"/>
    <property type="evidence" value="ECO:0007669"/>
    <property type="project" value="InterPro"/>
</dbReference>
<dbReference type="Proteomes" id="UP000006180">
    <property type="component" value="Chromosome"/>
</dbReference>
<dbReference type="SUPFAM" id="SSF46785">
    <property type="entry name" value="Winged helix' DNA-binding domain"/>
    <property type="match status" value="1"/>
</dbReference>
<feature type="domain" description="HTH lysR-type" evidence="5">
    <location>
        <begin position="5"/>
        <end position="60"/>
    </location>
</feature>
<dbReference type="PANTHER" id="PTHR30537">
    <property type="entry name" value="HTH-TYPE TRANSCRIPTIONAL REGULATOR"/>
    <property type="match status" value="1"/>
</dbReference>
<evidence type="ECO:0000256" key="2">
    <source>
        <dbReference type="ARBA" id="ARBA00023015"/>
    </source>
</evidence>
<evidence type="ECO:0000256" key="3">
    <source>
        <dbReference type="ARBA" id="ARBA00023125"/>
    </source>
</evidence>
<evidence type="ECO:0000256" key="1">
    <source>
        <dbReference type="ARBA" id="ARBA00009437"/>
    </source>
</evidence>
<protein>
    <submittedName>
        <fullName evidence="6">Putative HTH-type transcriptional regulator</fullName>
    </submittedName>
</protein>
<dbReference type="eggNOG" id="COG0583">
    <property type="taxonomic scope" value="Bacteria"/>
</dbReference>
<comment type="similarity">
    <text evidence="1">Belongs to the LysR transcriptional regulatory family.</text>
</comment>
<dbReference type="HOGENOM" id="CLU_039613_16_0_5"/>
<dbReference type="PRINTS" id="PR00039">
    <property type="entry name" value="HTHLYSR"/>
</dbReference>
<accession>I3XC40</accession>
<dbReference type="InterPro" id="IPR005119">
    <property type="entry name" value="LysR_subst-bd"/>
</dbReference>
<dbReference type="PANTHER" id="PTHR30537:SF5">
    <property type="entry name" value="HTH-TYPE TRANSCRIPTIONAL ACTIVATOR TTDR-RELATED"/>
    <property type="match status" value="1"/>
</dbReference>
<evidence type="ECO:0000313" key="6">
    <source>
        <dbReference type="EMBL" id="AFL53446.1"/>
    </source>
</evidence>